<feature type="domain" description="Na+-translocating membrane potential-generating system MpsC" evidence="1">
    <location>
        <begin position="3"/>
        <end position="97"/>
    </location>
</feature>
<evidence type="ECO:0000313" key="2">
    <source>
        <dbReference type="EMBL" id="TLS54352.1"/>
    </source>
</evidence>
<dbReference type="OrthoDB" id="2677857at2"/>
<dbReference type="EMBL" id="VCIW01000001">
    <property type="protein sequence ID" value="TLS54352.1"/>
    <property type="molecule type" value="Genomic_DNA"/>
</dbReference>
<evidence type="ECO:0000259" key="1">
    <source>
        <dbReference type="Pfam" id="PF10057"/>
    </source>
</evidence>
<name>A0A5R9GCZ4_9BACL</name>
<feature type="domain" description="Na+-translocating membrane potential-generating system MpsC" evidence="1">
    <location>
        <begin position="128"/>
        <end position="215"/>
    </location>
</feature>
<reference evidence="2 3" key="1">
    <citation type="submission" date="2019-05" db="EMBL/GenBank/DDBJ databases">
        <authorList>
            <person name="Narsing Rao M.P."/>
            <person name="Li W.J."/>
        </authorList>
    </citation>
    <scope>NUCLEOTIDE SEQUENCE [LARGE SCALE GENOMIC DNA]</scope>
    <source>
        <strain evidence="2 3">SYSU_K30003</strain>
    </source>
</reference>
<evidence type="ECO:0000313" key="3">
    <source>
        <dbReference type="Proteomes" id="UP000309676"/>
    </source>
</evidence>
<organism evidence="2 3">
    <name type="scientific">Paenibacillus antri</name>
    <dbReference type="NCBI Taxonomy" id="2582848"/>
    <lineage>
        <taxon>Bacteria</taxon>
        <taxon>Bacillati</taxon>
        <taxon>Bacillota</taxon>
        <taxon>Bacilli</taxon>
        <taxon>Bacillales</taxon>
        <taxon>Paenibacillaceae</taxon>
        <taxon>Paenibacillus</taxon>
    </lineage>
</organism>
<sequence length="231" mass="26306">MGRLLRDTFGKGPESVYVSIGYTFITMYLRNFLTPSEKVLMEQDQEIIVMQTRDKLMQTLMPELNGYLEGLLGQKPGEVYYDWGLHNRAGMIVGVFSGPVEAGERINEAYAGREAVEAEIVDISRNAQKAPEEIYSCELNDRTLVVVRNGILVRIEKELIRHGVGPQLRQVKRVLEKSYMHNNTHLESILQKKIIDSFVDWDFDLDKSLIVFVLNPKLPRGGNALDMVDMS</sequence>
<comment type="caution">
    <text evidence="2">The sequence shown here is derived from an EMBL/GenBank/DDBJ whole genome shotgun (WGS) entry which is preliminary data.</text>
</comment>
<accession>A0A5R9GCZ4</accession>
<protein>
    <submittedName>
        <fullName evidence="2">DUF2294 family protein</fullName>
    </submittedName>
</protein>
<dbReference type="AlphaFoldDB" id="A0A5R9GCZ4"/>
<proteinExistence type="predicted"/>
<gene>
    <name evidence="2" type="ORF">FE782_01160</name>
</gene>
<dbReference type="InterPro" id="IPR018745">
    <property type="entry name" value="MpsC"/>
</dbReference>
<keyword evidence="3" id="KW-1185">Reference proteome</keyword>
<dbReference type="Pfam" id="PF10057">
    <property type="entry name" value="MpsC"/>
    <property type="match status" value="2"/>
</dbReference>
<dbReference type="Proteomes" id="UP000309676">
    <property type="component" value="Unassembled WGS sequence"/>
</dbReference>